<dbReference type="GO" id="GO:0005975">
    <property type="term" value="P:carbohydrate metabolic process"/>
    <property type="evidence" value="ECO:0007669"/>
    <property type="project" value="InterPro"/>
</dbReference>
<accession>A0A6G7XFE0</accession>
<dbReference type="PROSITE" id="PS01161">
    <property type="entry name" value="GLC_GALNAC_ISOMERASE"/>
    <property type="match status" value="1"/>
</dbReference>
<evidence type="ECO:0000259" key="3">
    <source>
        <dbReference type="Pfam" id="PF01182"/>
    </source>
</evidence>
<dbReference type="Pfam" id="PF01182">
    <property type="entry name" value="Glucosamine_iso"/>
    <property type="match status" value="1"/>
</dbReference>
<dbReference type="GO" id="GO:0019262">
    <property type="term" value="P:N-acetylneuraminate catabolic process"/>
    <property type="evidence" value="ECO:0007669"/>
    <property type="project" value="TreeGrafter"/>
</dbReference>
<name>A0A6G7XFE0_9MICO</name>
<dbReference type="GO" id="GO:0006043">
    <property type="term" value="P:glucosamine catabolic process"/>
    <property type="evidence" value="ECO:0007669"/>
    <property type="project" value="TreeGrafter"/>
</dbReference>
<dbReference type="EMBL" id="CP049863">
    <property type="protein sequence ID" value="QIK63186.1"/>
    <property type="molecule type" value="Genomic_DNA"/>
</dbReference>
<organism evidence="4 5">
    <name type="scientific">Leucobacter viscericola</name>
    <dbReference type="NCBI Taxonomy" id="2714935"/>
    <lineage>
        <taxon>Bacteria</taxon>
        <taxon>Bacillati</taxon>
        <taxon>Actinomycetota</taxon>
        <taxon>Actinomycetes</taxon>
        <taxon>Micrococcales</taxon>
        <taxon>Microbacteriaceae</taxon>
        <taxon>Leucobacter</taxon>
    </lineage>
</organism>
<reference evidence="4 5" key="1">
    <citation type="submission" date="2020-03" db="EMBL/GenBank/DDBJ databases">
        <title>Leucobacter sp. nov., isolated from beetles.</title>
        <authorList>
            <person name="Hyun D.-W."/>
            <person name="Bae J.-W."/>
        </authorList>
    </citation>
    <scope>NUCLEOTIDE SEQUENCE [LARGE SCALE GENOMIC DNA]</scope>
    <source>
        <strain evidence="4 5">HDW9C</strain>
    </source>
</reference>
<dbReference type="InterPro" id="IPR018321">
    <property type="entry name" value="Glucosamine6P_isomerase_CS"/>
</dbReference>
<evidence type="ECO:0000313" key="5">
    <source>
        <dbReference type="Proteomes" id="UP000502677"/>
    </source>
</evidence>
<keyword evidence="5" id="KW-1185">Reference proteome</keyword>
<dbReference type="InterPro" id="IPR006148">
    <property type="entry name" value="Glc/Gal-6P_isomerase"/>
</dbReference>
<dbReference type="CDD" id="cd01399">
    <property type="entry name" value="GlcN6P_deaminase"/>
    <property type="match status" value="1"/>
</dbReference>
<dbReference type="GO" id="GO:0005737">
    <property type="term" value="C:cytoplasm"/>
    <property type="evidence" value="ECO:0007669"/>
    <property type="project" value="TreeGrafter"/>
</dbReference>
<feature type="domain" description="Glucosamine/galactosamine-6-phosphate isomerase" evidence="3">
    <location>
        <begin position="10"/>
        <end position="229"/>
    </location>
</feature>
<dbReference type="PANTHER" id="PTHR11280:SF5">
    <property type="entry name" value="GLUCOSAMINE-6-PHOSPHATE ISOMERASE"/>
    <property type="match status" value="1"/>
</dbReference>
<dbReference type="Gene3D" id="3.40.50.1360">
    <property type="match status" value="1"/>
</dbReference>
<dbReference type="AlphaFoldDB" id="A0A6G7XFE0"/>
<evidence type="ECO:0000256" key="1">
    <source>
        <dbReference type="ARBA" id="ARBA00022801"/>
    </source>
</evidence>
<dbReference type="PANTHER" id="PTHR11280">
    <property type="entry name" value="GLUCOSAMINE-6-PHOSPHATE ISOMERASE"/>
    <property type="match status" value="1"/>
</dbReference>
<dbReference type="InterPro" id="IPR004547">
    <property type="entry name" value="Glucosamine6P_isomerase"/>
</dbReference>
<dbReference type="Proteomes" id="UP000502677">
    <property type="component" value="Chromosome"/>
</dbReference>
<proteinExistence type="predicted"/>
<keyword evidence="1" id="KW-0378">Hydrolase</keyword>
<evidence type="ECO:0000313" key="4">
    <source>
        <dbReference type="EMBL" id="QIK63186.1"/>
    </source>
</evidence>
<dbReference type="GO" id="GO:0042802">
    <property type="term" value="F:identical protein binding"/>
    <property type="evidence" value="ECO:0007669"/>
    <property type="project" value="TreeGrafter"/>
</dbReference>
<evidence type="ECO:0000256" key="2">
    <source>
        <dbReference type="ARBA" id="ARBA00023277"/>
    </source>
</evidence>
<gene>
    <name evidence="4" type="ORF">G7068_08250</name>
</gene>
<sequence>MQIHISPDAEVLGDALAQRIVAAIQAKPEAVIGLATGSSPLVAYEAWGRRAAQLGLDQSRVRGFALDEYIGLSPEDPRSYHSVIRHDAVDVVGLDPRLVRVPNGGGAASAADEYDVAIREAGGIDVQILGLGRNGHIGFNEPGTAADSRTHVIDLTAETIADNARFFSSSAEVPTTAITQGLGTILEARELVVIATGSAKAAAVAAALEGPVTEDLPASLLQGHPNVHWFIDDAAATLLTGEYAGRDLEALAY</sequence>
<dbReference type="RefSeq" id="WP_166291011.1">
    <property type="nucleotide sequence ID" value="NZ_CP049863.1"/>
</dbReference>
<dbReference type="InterPro" id="IPR037171">
    <property type="entry name" value="NagB/RpiA_transferase-like"/>
</dbReference>
<dbReference type="GO" id="GO:0006046">
    <property type="term" value="P:N-acetylglucosamine catabolic process"/>
    <property type="evidence" value="ECO:0007669"/>
    <property type="project" value="TreeGrafter"/>
</dbReference>
<protein>
    <submittedName>
        <fullName evidence="4">Glucosamine-6-phosphate deaminase</fullName>
    </submittedName>
</protein>
<dbReference type="SUPFAM" id="SSF100950">
    <property type="entry name" value="NagB/RpiA/CoA transferase-like"/>
    <property type="match status" value="1"/>
</dbReference>
<dbReference type="GO" id="GO:0004342">
    <property type="term" value="F:glucosamine-6-phosphate deaminase activity"/>
    <property type="evidence" value="ECO:0007669"/>
    <property type="project" value="InterPro"/>
</dbReference>
<keyword evidence="2" id="KW-0119">Carbohydrate metabolism</keyword>
<dbReference type="KEGG" id="lvi:G7068_08250"/>